<keyword evidence="1" id="KW-1185">Reference proteome</keyword>
<dbReference type="RefSeq" id="XP_075074862.1">
    <property type="nucleotide sequence ID" value="XM_075218761.1"/>
</dbReference>
<protein>
    <submittedName>
        <fullName evidence="2">Endo-1,4-beta-xylanase 5-like</fullName>
    </submittedName>
</protein>
<accession>A0AC58RQ57</accession>
<gene>
    <name evidence="2" type="primary">LOC107789556</name>
</gene>
<proteinExistence type="predicted"/>
<evidence type="ECO:0000313" key="2">
    <source>
        <dbReference type="RefSeq" id="XP_075074862.1"/>
    </source>
</evidence>
<reference evidence="1" key="1">
    <citation type="journal article" date="2014" name="Nat. Commun.">
        <title>The tobacco genome sequence and its comparison with those of tomato and potato.</title>
        <authorList>
            <person name="Sierro N."/>
            <person name="Battey J.N."/>
            <person name="Ouadi S."/>
            <person name="Bakaher N."/>
            <person name="Bovet L."/>
            <person name="Willig A."/>
            <person name="Goepfert S."/>
            <person name="Peitsch M.C."/>
            <person name="Ivanov N.V."/>
        </authorList>
    </citation>
    <scope>NUCLEOTIDE SEQUENCE [LARGE SCALE GENOMIC DNA]</scope>
</reference>
<reference evidence="2" key="2">
    <citation type="submission" date="2025-08" db="UniProtKB">
        <authorList>
            <consortium name="RefSeq"/>
        </authorList>
    </citation>
    <scope>IDENTIFICATION</scope>
    <source>
        <tissue evidence="2">Leaf</tissue>
    </source>
</reference>
<dbReference type="Proteomes" id="UP000790787">
    <property type="component" value="Chromosome 7"/>
</dbReference>
<name>A0AC58RQ57_TOBAC</name>
<organism evidence="1 2">
    <name type="scientific">Nicotiana tabacum</name>
    <name type="common">Common tobacco</name>
    <dbReference type="NCBI Taxonomy" id="4097"/>
    <lineage>
        <taxon>Eukaryota</taxon>
        <taxon>Viridiplantae</taxon>
        <taxon>Streptophyta</taxon>
        <taxon>Embryophyta</taxon>
        <taxon>Tracheophyta</taxon>
        <taxon>Spermatophyta</taxon>
        <taxon>Magnoliopsida</taxon>
        <taxon>eudicotyledons</taxon>
        <taxon>Gunneridae</taxon>
        <taxon>Pentapetalae</taxon>
        <taxon>asterids</taxon>
        <taxon>lamiids</taxon>
        <taxon>Solanales</taxon>
        <taxon>Solanaceae</taxon>
        <taxon>Nicotianoideae</taxon>
        <taxon>Nicotianeae</taxon>
        <taxon>Nicotiana</taxon>
    </lineage>
</organism>
<sequence>MKKVYASSRGKELFKREKSVAKPIVVFSMFIFQNPYACKLKAIFPGSLLKADSFNKNFQSVTIKYQKLPLEMELVATETMKMENFLPWLVICFLVYHSGVEVYAEDYDYSFTAECLADPLRAQYNGGIVVNPDMNEGLKGWSKSGFANMATRMSSSTNNTFIVATNRKGALHGFTQKYFLQKDTHYVTSAWVQVSQGDMIHVALAFGTAFGIQRSGWAIARSGCWSMLKGGFVLNISGPVELYLEVVDGQLLVLANNTAIELWADSISIKPFSLEEWKFHQHQSTEKVRKAKVKIQAVDSQGQPLPNATVSLAQQKNNFPFGNAISQHILNNKAYQDWFTSRFKYTVFENEMKWYANEKIPGQLDYNVADAMLSLVQKYNVKVRGHNVFWDNPQNMPSWARYLSPAQLSAAASRRINSVMNRYLGQLIHWDVVNENVHFSFLEQMLGKNASAVYYKKANEIDSKAIPFLNDFNTIEHGFDGTSNPAKYLEKIKELRSHGYNGPLGIGLQGHFVTPNLPYIRSSLDILASTGLPIWITELDVANTTNQEVYLEEIIREIHAHPGVKGIMMWAPWNPKGCYRMCLTDNNFKNLPTGDVVDNIIKEWNHHDFSGNTDENGFFEASLFHGEYQFEISHPDQVKYDTYVAQKLVKVAPTGESSQSHYTVFV</sequence>
<evidence type="ECO:0000313" key="1">
    <source>
        <dbReference type="Proteomes" id="UP000790787"/>
    </source>
</evidence>